<evidence type="ECO:0000256" key="2">
    <source>
        <dbReference type="ARBA" id="ARBA00006978"/>
    </source>
</evidence>
<dbReference type="InterPro" id="IPR036259">
    <property type="entry name" value="MFS_trans_sf"/>
</dbReference>
<dbReference type="EMBL" id="JAOTPV010000001">
    <property type="protein sequence ID" value="KAJ4490643.1"/>
    <property type="molecule type" value="Genomic_DNA"/>
</dbReference>
<dbReference type="OrthoDB" id="192733at2759"/>
<keyword evidence="5 10" id="KW-0812">Transmembrane</keyword>
<dbReference type="PANTHER" id="PTHR23519">
    <property type="entry name" value="AUTOPHAGY-RELATED PROTEIN 22"/>
    <property type="match status" value="1"/>
</dbReference>
<proteinExistence type="inferred from homology"/>
<sequence>MVFRQKYYGWLSYAFASEVFVIVSLTLFLPICLEQFARDNGYLSPDNVERCSPEVSRLDDDLPPGRCVVEIGWIWIDSASFSLYVFSASVLLQALTVISVGGIADHPPHRKILLLSCAWAGALAAIFFLPLSSSSPLWFLSALLAVIANVGFGTSVVAMNAYLPSLARESPEVAIAYAELTHAEESAPVLEIEADDINEAVVQPLVRNTMTDEVLGLKTRYENELSRTTSRMSSFGIALGYSAGIFLLFVALIPVTMMKGSTFSLRLAISLSGIWWAAFSIPALVWLPSGRNSLLSDDEDAIWVDTDAAAAGKWSLRKEIIAAWKRLGGMLRWSEIKRLRNTFKFLAAWFLLSDAFTTITSTAILFAKTVLNMQPSALILIGMIVPLSGILGSLFWPRIQRRYGWSNQRILLILLVLASLVPAYGCLGFISVLQGRFGGLTTQGEMFGLAVYFGFVLGAFNGYARAFYAEFLPPGEEARWYGLFSITDKSSSFVGPLIVGVISDLTGNIRYSFFFLVFMIWAAIPVLKSVNVDQGRRDAQSYKYSSVRGTS</sequence>
<keyword evidence="4 10" id="KW-0926">Vacuole</keyword>
<comment type="caution">
    <text evidence="11">The sequence shown here is derived from an EMBL/GenBank/DDBJ whole genome shotgun (WGS) entry which is preliminary data.</text>
</comment>
<protein>
    <recommendedName>
        <fullName evidence="10">Autophagy-related protein</fullName>
    </recommendedName>
</protein>
<dbReference type="InterPro" id="IPR044738">
    <property type="entry name" value="Atg22"/>
</dbReference>
<keyword evidence="7 10" id="KW-1133">Transmembrane helix</keyword>
<gene>
    <name evidence="11" type="ORF">J3R30DRAFT_3653876</name>
</gene>
<dbReference type="PANTHER" id="PTHR23519:SF1">
    <property type="entry name" value="AUTOPHAGY-RELATED PROTEIN 22"/>
    <property type="match status" value="1"/>
</dbReference>
<dbReference type="Gene3D" id="1.20.1250.20">
    <property type="entry name" value="MFS general substrate transporter like domains"/>
    <property type="match status" value="2"/>
</dbReference>
<evidence type="ECO:0000256" key="8">
    <source>
        <dbReference type="ARBA" id="ARBA00023006"/>
    </source>
</evidence>
<evidence type="ECO:0000256" key="4">
    <source>
        <dbReference type="ARBA" id="ARBA00022554"/>
    </source>
</evidence>
<feature type="transmembrane region" description="Helical" evidence="10">
    <location>
        <begin position="378"/>
        <end position="399"/>
    </location>
</feature>
<keyword evidence="8 10" id="KW-0072">Autophagy</keyword>
<dbReference type="GO" id="GO:0006914">
    <property type="term" value="P:autophagy"/>
    <property type="evidence" value="ECO:0007669"/>
    <property type="project" value="UniProtKB-KW"/>
</dbReference>
<evidence type="ECO:0000256" key="10">
    <source>
        <dbReference type="RuleBase" id="RU363073"/>
    </source>
</evidence>
<dbReference type="GO" id="GO:0032974">
    <property type="term" value="P:amino acid transmembrane export from vacuole"/>
    <property type="evidence" value="ECO:0007669"/>
    <property type="project" value="InterPro"/>
</dbReference>
<keyword evidence="6 10" id="KW-0029">Amino-acid transport</keyword>
<feature type="transmembrane region" description="Helical" evidence="10">
    <location>
        <begin position="81"/>
        <end position="100"/>
    </location>
</feature>
<comment type="subcellular location">
    <subcellularLocation>
        <location evidence="1 10">Vacuole membrane</location>
        <topology evidence="1 10">Multi-pass membrane protein</topology>
    </subcellularLocation>
</comment>
<dbReference type="CDD" id="cd17483">
    <property type="entry name" value="MFS_Atg22_like"/>
    <property type="match status" value="1"/>
</dbReference>
<feature type="transmembrane region" description="Helical" evidence="10">
    <location>
        <begin position="137"/>
        <end position="163"/>
    </location>
</feature>
<keyword evidence="9 10" id="KW-0472">Membrane</keyword>
<dbReference type="Proteomes" id="UP001150266">
    <property type="component" value="Unassembled WGS sequence"/>
</dbReference>
<feature type="transmembrane region" description="Helical" evidence="10">
    <location>
        <begin position="480"/>
        <end position="503"/>
    </location>
</feature>
<feature type="transmembrane region" description="Helical" evidence="10">
    <location>
        <begin position="267"/>
        <end position="287"/>
    </location>
</feature>
<dbReference type="GO" id="GO:0005774">
    <property type="term" value="C:vacuolar membrane"/>
    <property type="evidence" value="ECO:0007669"/>
    <property type="project" value="UniProtKB-SubCell"/>
</dbReference>
<comment type="similarity">
    <text evidence="2 10">Belongs to the ATG22 family.</text>
</comment>
<evidence type="ECO:0000256" key="6">
    <source>
        <dbReference type="ARBA" id="ARBA00022970"/>
    </source>
</evidence>
<evidence type="ECO:0000313" key="12">
    <source>
        <dbReference type="Proteomes" id="UP001150266"/>
    </source>
</evidence>
<keyword evidence="12" id="KW-1185">Reference proteome</keyword>
<evidence type="ECO:0000256" key="9">
    <source>
        <dbReference type="ARBA" id="ARBA00023136"/>
    </source>
</evidence>
<feature type="transmembrane region" description="Helical" evidence="10">
    <location>
        <begin position="235"/>
        <end position="255"/>
    </location>
</feature>
<evidence type="ECO:0000256" key="7">
    <source>
        <dbReference type="ARBA" id="ARBA00022989"/>
    </source>
</evidence>
<dbReference type="InterPro" id="IPR050495">
    <property type="entry name" value="ATG22/LtaA_families"/>
</dbReference>
<feature type="transmembrane region" description="Helical" evidence="10">
    <location>
        <begin position="7"/>
        <end position="31"/>
    </location>
</feature>
<evidence type="ECO:0000313" key="11">
    <source>
        <dbReference type="EMBL" id="KAJ4490643.1"/>
    </source>
</evidence>
<name>A0A9W9DX60_9AGAR</name>
<dbReference type="SUPFAM" id="SSF103473">
    <property type="entry name" value="MFS general substrate transporter"/>
    <property type="match status" value="2"/>
</dbReference>
<reference evidence="11" key="1">
    <citation type="submission" date="2022-08" db="EMBL/GenBank/DDBJ databases">
        <title>A Global Phylogenomic Analysis of the Shiitake Genus Lentinula.</title>
        <authorList>
            <consortium name="DOE Joint Genome Institute"/>
            <person name="Sierra-Patev S."/>
            <person name="Min B."/>
            <person name="Naranjo-Ortiz M."/>
            <person name="Looney B."/>
            <person name="Konkel Z."/>
            <person name="Slot J.C."/>
            <person name="Sakamoto Y."/>
            <person name="Steenwyk J.L."/>
            <person name="Rokas A."/>
            <person name="Carro J."/>
            <person name="Camarero S."/>
            <person name="Ferreira P."/>
            <person name="Molpeceres G."/>
            <person name="Ruiz-Duenas F.J."/>
            <person name="Serrano A."/>
            <person name="Henrissat B."/>
            <person name="Drula E."/>
            <person name="Hughes K.W."/>
            <person name="Mata J.L."/>
            <person name="Ishikawa N.K."/>
            <person name="Vargas-Isla R."/>
            <person name="Ushijima S."/>
            <person name="Smith C.A."/>
            <person name="Ahrendt S."/>
            <person name="Andreopoulos W."/>
            <person name="He G."/>
            <person name="Labutti K."/>
            <person name="Lipzen A."/>
            <person name="Ng V."/>
            <person name="Riley R."/>
            <person name="Sandor L."/>
            <person name="Barry K."/>
            <person name="Martinez A.T."/>
            <person name="Xiao Y."/>
            <person name="Gibbons J.G."/>
            <person name="Terashima K."/>
            <person name="Grigoriev I.V."/>
            <person name="Hibbett D.S."/>
        </authorList>
    </citation>
    <scope>NUCLEOTIDE SEQUENCE</scope>
    <source>
        <strain evidence="11">JLM2183</strain>
    </source>
</reference>
<organism evidence="11 12">
    <name type="scientific">Lentinula aciculospora</name>
    <dbReference type="NCBI Taxonomy" id="153920"/>
    <lineage>
        <taxon>Eukaryota</taxon>
        <taxon>Fungi</taxon>
        <taxon>Dikarya</taxon>
        <taxon>Basidiomycota</taxon>
        <taxon>Agaricomycotina</taxon>
        <taxon>Agaricomycetes</taxon>
        <taxon>Agaricomycetidae</taxon>
        <taxon>Agaricales</taxon>
        <taxon>Marasmiineae</taxon>
        <taxon>Omphalotaceae</taxon>
        <taxon>Lentinula</taxon>
    </lineage>
</organism>
<feature type="transmembrane region" description="Helical" evidence="10">
    <location>
        <begin position="345"/>
        <end position="366"/>
    </location>
</feature>
<evidence type="ECO:0000256" key="3">
    <source>
        <dbReference type="ARBA" id="ARBA00022448"/>
    </source>
</evidence>
<evidence type="ECO:0000256" key="1">
    <source>
        <dbReference type="ARBA" id="ARBA00004128"/>
    </source>
</evidence>
<evidence type="ECO:0000256" key="5">
    <source>
        <dbReference type="ARBA" id="ARBA00022692"/>
    </source>
</evidence>
<accession>A0A9W9DX60</accession>
<feature type="transmembrane region" description="Helical" evidence="10">
    <location>
        <begin position="112"/>
        <end position="131"/>
    </location>
</feature>
<dbReference type="Pfam" id="PF11700">
    <property type="entry name" value="ATG22"/>
    <property type="match status" value="1"/>
</dbReference>
<feature type="transmembrane region" description="Helical" evidence="10">
    <location>
        <begin position="509"/>
        <end position="527"/>
    </location>
</feature>
<keyword evidence="3 10" id="KW-0813">Transport</keyword>
<comment type="function">
    <text evidence="10">Vacuolar effluxer which mediate the efflux of amino acids resulting from autophagic degradation. The release of autophagic amino acids allows the maintenance of protein synthesis and viability during nitrogen starvation.</text>
</comment>
<feature type="transmembrane region" description="Helical" evidence="10">
    <location>
        <begin position="411"/>
        <end position="434"/>
    </location>
</feature>
<dbReference type="InterPro" id="IPR024671">
    <property type="entry name" value="Atg22-like"/>
</dbReference>
<dbReference type="AlphaFoldDB" id="A0A9W9DX60"/>
<feature type="transmembrane region" description="Helical" evidence="10">
    <location>
        <begin position="446"/>
        <end position="468"/>
    </location>
</feature>